<protein>
    <submittedName>
        <fullName evidence="1">Uncharacterized protein</fullName>
    </submittedName>
</protein>
<comment type="caution">
    <text evidence="1">The sequence shown here is derived from an EMBL/GenBank/DDBJ whole genome shotgun (WGS) entry which is preliminary data.</text>
</comment>
<organism evidence="1 2">
    <name type="scientific">Neorhizobium galegae</name>
    <name type="common">Rhizobium galegae</name>
    <dbReference type="NCBI Taxonomy" id="399"/>
    <lineage>
        <taxon>Bacteria</taxon>
        <taxon>Pseudomonadati</taxon>
        <taxon>Pseudomonadota</taxon>
        <taxon>Alphaproteobacteria</taxon>
        <taxon>Hyphomicrobiales</taxon>
        <taxon>Rhizobiaceae</taxon>
        <taxon>Rhizobium/Agrobacterium group</taxon>
        <taxon>Neorhizobium</taxon>
    </lineage>
</organism>
<dbReference type="EMBL" id="VZUL01000002">
    <property type="protein sequence ID" value="KAB1085065.1"/>
    <property type="molecule type" value="Genomic_DNA"/>
</dbReference>
<proteinExistence type="predicted"/>
<dbReference type="AlphaFoldDB" id="A0A6A1TMA2"/>
<dbReference type="Proteomes" id="UP000386575">
    <property type="component" value="Unassembled WGS sequence"/>
</dbReference>
<sequence>MTSSLRIEAARAALARAAWVRGQAPAYGEDAIIDLLADIRLWCQTAEVDFSRCDHLAWVFYFDEEGRAS</sequence>
<name>A0A6A1TMA2_NEOGA</name>
<accession>A0A6A1TMA2</accession>
<dbReference type="RefSeq" id="WP_151040632.1">
    <property type="nucleotide sequence ID" value="NZ_VZUL01000002.1"/>
</dbReference>
<gene>
    <name evidence="1" type="ORF">F4V91_00600</name>
</gene>
<evidence type="ECO:0000313" key="2">
    <source>
        <dbReference type="Proteomes" id="UP000386575"/>
    </source>
</evidence>
<reference evidence="1 2" key="1">
    <citation type="submission" date="2019-09" db="EMBL/GenBank/DDBJ databases">
        <title>Genome sequencing of Ng87 strain.</title>
        <authorList>
            <person name="Karasev E.S."/>
            <person name="Andronov E."/>
        </authorList>
    </citation>
    <scope>NUCLEOTIDE SEQUENCE [LARGE SCALE GENOMIC DNA]</scope>
    <source>
        <strain evidence="1 2">Ng87</strain>
    </source>
</reference>
<evidence type="ECO:0000313" key="1">
    <source>
        <dbReference type="EMBL" id="KAB1085065.1"/>
    </source>
</evidence>